<dbReference type="PROSITE" id="PS51450">
    <property type="entry name" value="LRR"/>
    <property type="match status" value="3"/>
</dbReference>
<dbReference type="Gene3D" id="3.80.10.10">
    <property type="entry name" value="Ribonuclease Inhibitor"/>
    <property type="match status" value="3"/>
</dbReference>
<sequence>MGCQHNSVPHFLSISPTPWEFLPPPTPPACNNRDINGRVCGRAASQRDVDLAAGAAERERMISTTLLCFLLLRWGHSTHGDSGTFRHPGKWDLLRFLAPTPHLDPSTIGKSRTPSGCVKAGSVRLTCSNLNLTSIPTGLDPRLRKLDVSQNQITDMGVLDQGSLLELDASRNRLRLVHERAFEGVTGLRVLIVGRNVLGEEAVDSSRAFRALRGLRTLDLSYNGLDHHSAGLYLSKMPTLDHLTLAGNSLTKLSPELFTGTQNLRNISIENNLIQDIEEGTFEPLHRLAWLNLAHNNLRCVCDFKLRGLRILNLSRNSIEFFISGPNNDIHQLEMLDLSYNNLLYFPVLPKNNRLKYLHLQNNKLGNLAPERSISEVSSLYEELIHSKAPSKEDEYNIYSNWRLMPLTHLDLSNNQFTSFPFKTLRYLPTLESLNMSSNCLLEFGSDIAQKNETYPEPWRPEPLPSLRSLDLQRNQIRSLGFTEALPKIEMLNLQRNQVKPCKGNQSESTWPRLNITDTDDNAPCTSFQGVRTLKHLNLGENSIETLFPHMFQSTPLVSLNLAGNRALTMVGEAFTGLQDTLESLSFSGNRMRDSDLPLGCLKALRRLDLAGNLLEHLPMAVGCSPLRELDLRDNRFSSLNGQPLTCLDMVLISGNAFNCCTADRWLETLRQARVHVPDLSQAICLYNLNGSRSSQPLGNHSQLCPPEPNTKTNGPKLLAPLVILLIGFLSLILLLLLVKGVACRRCSSLSLKSNKVASVQYCNNMKSAAQVAKINISSLQ</sequence>
<accession>A0A8T3DLX2</accession>
<dbReference type="InterPro" id="IPR003591">
    <property type="entry name" value="Leu-rich_rpt_typical-subtyp"/>
</dbReference>
<dbReference type="Pfam" id="PF13516">
    <property type="entry name" value="LRR_6"/>
    <property type="match status" value="2"/>
</dbReference>
<feature type="transmembrane region" description="Helical" evidence="3">
    <location>
        <begin position="718"/>
        <end position="739"/>
    </location>
</feature>
<name>A0A8T3DLX2_9TELE</name>
<evidence type="ECO:0000256" key="1">
    <source>
        <dbReference type="ARBA" id="ARBA00022614"/>
    </source>
</evidence>
<organism evidence="4 5">
    <name type="scientific">Albula goreensis</name>
    <dbReference type="NCBI Taxonomy" id="1534307"/>
    <lineage>
        <taxon>Eukaryota</taxon>
        <taxon>Metazoa</taxon>
        <taxon>Chordata</taxon>
        <taxon>Craniata</taxon>
        <taxon>Vertebrata</taxon>
        <taxon>Euteleostomi</taxon>
        <taxon>Actinopterygii</taxon>
        <taxon>Neopterygii</taxon>
        <taxon>Teleostei</taxon>
        <taxon>Albuliformes</taxon>
        <taxon>Albulidae</taxon>
        <taxon>Albula</taxon>
    </lineage>
</organism>
<keyword evidence="3" id="KW-1133">Transmembrane helix</keyword>
<evidence type="ECO:0000256" key="2">
    <source>
        <dbReference type="ARBA" id="ARBA00022737"/>
    </source>
</evidence>
<comment type="caution">
    <text evidence="4">The sequence shown here is derived from an EMBL/GenBank/DDBJ whole genome shotgun (WGS) entry which is preliminary data.</text>
</comment>
<evidence type="ECO:0000313" key="4">
    <source>
        <dbReference type="EMBL" id="KAI1898223.1"/>
    </source>
</evidence>
<reference evidence="4" key="1">
    <citation type="submission" date="2021-01" db="EMBL/GenBank/DDBJ databases">
        <authorList>
            <person name="Zahm M."/>
            <person name="Roques C."/>
            <person name="Cabau C."/>
            <person name="Klopp C."/>
            <person name="Donnadieu C."/>
            <person name="Jouanno E."/>
            <person name="Lampietro C."/>
            <person name="Louis A."/>
            <person name="Herpin A."/>
            <person name="Echchiki A."/>
            <person name="Berthelot C."/>
            <person name="Parey E."/>
            <person name="Roest-Crollius H."/>
            <person name="Braasch I."/>
            <person name="Postlethwait J."/>
            <person name="Bobe J."/>
            <person name="Montfort J."/>
            <person name="Bouchez O."/>
            <person name="Begum T."/>
            <person name="Mejri S."/>
            <person name="Adams A."/>
            <person name="Chen W.-J."/>
            <person name="Guiguen Y."/>
        </authorList>
    </citation>
    <scope>NUCLEOTIDE SEQUENCE</scope>
    <source>
        <tissue evidence="4">Blood</tissue>
    </source>
</reference>
<dbReference type="EMBL" id="JAERUA010000006">
    <property type="protein sequence ID" value="KAI1898223.1"/>
    <property type="molecule type" value="Genomic_DNA"/>
</dbReference>
<proteinExistence type="predicted"/>
<dbReference type="Pfam" id="PF00560">
    <property type="entry name" value="LRR_1"/>
    <property type="match status" value="1"/>
</dbReference>
<keyword evidence="3" id="KW-0472">Membrane</keyword>
<dbReference type="InterPro" id="IPR050333">
    <property type="entry name" value="SLRP"/>
</dbReference>
<dbReference type="Pfam" id="PF13855">
    <property type="entry name" value="LRR_8"/>
    <property type="match status" value="3"/>
</dbReference>
<gene>
    <name evidence="4" type="ORF">AGOR_G00070130</name>
</gene>
<dbReference type="SUPFAM" id="SSF52058">
    <property type="entry name" value="L domain-like"/>
    <property type="match status" value="2"/>
</dbReference>
<protein>
    <submittedName>
        <fullName evidence="4">Uncharacterized protein</fullName>
    </submittedName>
</protein>
<dbReference type="OrthoDB" id="8195690at2759"/>
<dbReference type="Proteomes" id="UP000829720">
    <property type="component" value="Unassembled WGS sequence"/>
</dbReference>
<keyword evidence="3" id="KW-0812">Transmembrane</keyword>
<keyword evidence="5" id="KW-1185">Reference proteome</keyword>
<evidence type="ECO:0000313" key="5">
    <source>
        <dbReference type="Proteomes" id="UP000829720"/>
    </source>
</evidence>
<evidence type="ECO:0000256" key="3">
    <source>
        <dbReference type="SAM" id="Phobius"/>
    </source>
</evidence>
<dbReference type="InterPro" id="IPR001611">
    <property type="entry name" value="Leu-rich_rpt"/>
</dbReference>
<dbReference type="SMART" id="SM00369">
    <property type="entry name" value="LRR_TYP"/>
    <property type="match status" value="11"/>
</dbReference>
<keyword evidence="2" id="KW-0677">Repeat</keyword>
<dbReference type="PANTHER" id="PTHR45712">
    <property type="entry name" value="AGAP008170-PA"/>
    <property type="match status" value="1"/>
</dbReference>
<dbReference type="PANTHER" id="PTHR45712:SF22">
    <property type="entry name" value="INSULIN-LIKE GROWTH FACTOR-BINDING PROTEIN COMPLEX ACID LABILE SUBUNIT"/>
    <property type="match status" value="1"/>
</dbReference>
<dbReference type="InterPro" id="IPR032675">
    <property type="entry name" value="LRR_dom_sf"/>
</dbReference>
<dbReference type="SMART" id="SM00364">
    <property type="entry name" value="LRR_BAC"/>
    <property type="match status" value="7"/>
</dbReference>
<dbReference type="AlphaFoldDB" id="A0A8T3DLX2"/>
<keyword evidence="1" id="KW-0433">Leucine-rich repeat</keyword>